<evidence type="ECO:0008006" key="5">
    <source>
        <dbReference type="Google" id="ProtNLM"/>
    </source>
</evidence>
<dbReference type="InterPro" id="IPR028098">
    <property type="entry name" value="Glyco_trans_4-like_N"/>
</dbReference>
<dbReference type="SUPFAM" id="SSF53756">
    <property type="entry name" value="UDP-Glycosyltransferase/glycogen phosphorylase"/>
    <property type="match status" value="1"/>
</dbReference>
<accession>A0A1F5YHA5</accession>
<dbReference type="Pfam" id="PF00534">
    <property type="entry name" value="Glycos_transf_1"/>
    <property type="match status" value="1"/>
</dbReference>
<comment type="caution">
    <text evidence="3">The sequence shown here is derived from an EMBL/GenBank/DDBJ whole genome shotgun (WGS) entry which is preliminary data.</text>
</comment>
<dbReference type="Gene3D" id="3.40.50.2000">
    <property type="entry name" value="Glycogen Phosphorylase B"/>
    <property type="match status" value="2"/>
</dbReference>
<evidence type="ECO:0000313" key="4">
    <source>
        <dbReference type="Proteomes" id="UP000178230"/>
    </source>
</evidence>
<feature type="domain" description="Glycosyltransferase subfamily 4-like N-terminal" evidence="2">
    <location>
        <begin position="22"/>
        <end position="189"/>
    </location>
</feature>
<feature type="domain" description="Glycosyl transferase family 1" evidence="1">
    <location>
        <begin position="199"/>
        <end position="376"/>
    </location>
</feature>
<dbReference type="InterPro" id="IPR050194">
    <property type="entry name" value="Glycosyltransferase_grp1"/>
</dbReference>
<dbReference type="PANTHER" id="PTHR45947">
    <property type="entry name" value="SULFOQUINOVOSYL TRANSFERASE SQD2"/>
    <property type="match status" value="1"/>
</dbReference>
<organism evidence="3 4">
    <name type="scientific">Candidatus Gottesmanbacteria bacterium RBG_13_37_7</name>
    <dbReference type="NCBI Taxonomy" id="1798369"/>
    <lineage>
        <taxon>Bacteria</taxon>
        <taxon>Candidatus Gottesmaniibacteriota</taxon>
    </lineage>
</organism>
<dbReference type="Proteomes" id="UP000178230">
    <property type="component" value="Unassembled WGS sequence"/>
</dbReference>
<dbReference type="InterPro" id="IPR001296">
    <property type="entry name" value="Glyco_trans_1"/>
</dbReference>
<dbReference type="GO" id="GO:0016757">
    <property type="term" value="F:glycosyltransferase activity"/>
    <property type="evidence" value="ECO:0007669"/>
    <property type="project" value="InterPro"/>
</dbReference>
<protein>
    <recommendedName>
        <fullName evidence="5">Glycosyl transferase family 1</fullName>
    </recommendedName>
</protein>
<name>A0A1F5YHA5_9BACT</name>
<dbReference type="Pfam" id="PF13439">
    <property type="entry name" value="Glyco_transf_4"/>
    <property type="match status" value="1"/>
</dbReference>
<proteinExistence type="predicted"/>
<evidence type="ECO:0000259" key="1">
    <source>
        <dbReference type="Pfam" id="PF00534"/>
    </source>
</evidence>
<dbReference type="AlphaFoldDB" id="A0A1F5YHA5"/>
<evidence type="ECO:0000259" key="2">
    <source>
        <dbReference type="Pfam" id="PF13439"/>
    </source>
</evidence>
<reference evidence="3 4" key="1">
    <citation type="journal article" date="2016" name="Nat. Commun.">
        <title>Thousands of microbial genomes shed light on interconnected biogeochemical processes in an aquifer system.</title>
        <authorList>
            <person name="Anantharaman K."/>
            <person name="Brown C.T."/>
            <person name="Hug L.A."/>
            <person name="Sharon I."/>
            <person name="Castelle C.J."/>
            <person name="Probst A.J."/>
            <person name="Thomas B.C."/>
            <person name="Singh A."/>
            <person name="Wilkins M.J."/>
            <person name="Karaoz U."/>
            <person name="Brodie E.L."/>
            <person name="Williams K.H."/>
            <person name="Hubbard S.S."/>
            <person name="Banfield J.F."/>
        </authorList>
    </citation>
    <scope>NUCLEOTIDE SEQUENCE [LARGE SCALE GENOMIC DNA]</scope>
</reference>
<gene>
    <name evidence="3" type="ORF">A2Y99_03860</name>
</gene>
<dbReference type="EMBL" id="MFIY01000048">
    <property type="protein sequence ID" value="OGF99534.1"/>
    <property type="molecule type" value="Genomic_DNA"/>
</dbReference>
<dbReference type="PANTHER" id="PTHR45947:SF3">
    <property type="entry name" value="SULFOQUINOVOSYL TRANSFERASE SQD2"/>
    <property type="match status" value="1"/>
</dbReference>
<evidence type="ECO:0000313" key="3">
    <source>
        <dbReference type="EMBL" id="OGF99534.1"/>
    </source>
</evidence>
<sequence>MRIALISYWTCPFMRLGVFQSGGMGAYIQYLVSNLGQVGHQVDIYTRVHHGNEEKIVTINQNIKVIHYSVNIKNHQSGLTEFTQRMITRIKKEKIQYDLLHCHYYFSGMIGLEMSKILNIPNVVNFHTTSAAKEKYLGIKDEVRKKMEFEVVRETDAIIVNTDLEKNELVENYQADPKKVYIVSPGVDHTLFKKKDQHLARKKLRLPFNKKIILFIGRIDPVKGLRYLVDAVVMLSLRYSSFAKNFRLIIIGGDNKNPSFWKNQEVAGIQKNIISHNLQCCIKFIGSCSHKILPYYYNASDIVVMPSLYESFGLVVVEAMACESCILASKVGGLKYLIQDGINGILFESGNVVQLYQKLYLLISNKKIRLKLGRNAGNSSQRYCWKYQTKKIIKIYQKLL</sequence>